<sequence length="238" mass="26085">MFDAGFFSALLMIIMINIVLSGDNAVVIAIACRKLSQKNRKKAILWGTFLAIIVRVVATVLASYLFKIPFLYLLGGLVLVYISYKLLLDDDDEGKIQSGESLMEAVRTIVIADIMMGLDNILAIAGAAGGNLTLIILGLVISIPIMIWGSQLILKAMERFPWILYIGSAVLAWAAAKMIFEEKVIAGFFAEMVWLETVLKVLIVAAVLAAGYWQGKKAEKRKEERARLTNEDKLASGS</sequence>
<dbReference type="AlphaFoldDB" id="A0A938XZ99"/>
<reference evidence="7" key="1">
    <citation type="submission" date="2021-01" db="EMBL/GenBank/DDBJ databases">
        <title>Genomic Encyclopedia of Type Strains, Phase IV (KMG-IV): sequencing the most valuable type-strain genomes for metagenomic binning, comparative biology and taxonomic classification.</title>
        <authorList>
            <person name="Goeker M."/>
        </authorList>
    </citation>
    <scope>NUCLEOTIDE SEQUENCE</scope>
    <source>
        <strain evidence="7">DSM 25523</strain>
    </source>
</reference>
<comment type="similarity">
    <text evidence="2">Belongs to the TerC family.</text>
</comment>
<evidence type="ECO:0000256" key="5">
    <source>
        <dbReference type="ARBA" id="ARBA00023136"/>
    </source>
</evidence>
<dbReference type="InterPro" id="IPR005496">
    <property type="entry name" value="Integral_membrane_TerC"/>
</dbReference>
<keyword evidence="5 6" id="KW-0472">Membrane</keyword>
<dbReference type="PANTHER" id="PTHR30238">
    <property type="entry name" value="MEMBRANE BOUND PREDICTED REDOX MODULATOR"/>
    <property type="match status" value="1"/>
</dbReference>
<feature type="transmembrane region" description="Helical" evidence="6">
    <location>
        <begin position="161"/>
        <end position="180"/>
    </location>
</feature>
<evidence type="ECO:0000256" key="4">
    <source>
        <dbReference type="ARBA" id="ARBA00022989"/>
    </source>
</evidence>
<name>A0A938XZ99_9BACL</name>
<organism evidence="7 8">
    <name type="scientific">Brevibacillus fulvus</name>
    <dbReference type="NCBI Taxonomy" id="1125967"/>
    <lineage>
        <taxon>Bacteria</taxon>
        <taxon>Bacillati</taxon>
        <taxon>Bacillota</taxon>
        <taxon>Bacilli</taxon>
        <taxon>Bacillales</taxon>
        <taxon>Paenibacillaceae</taxon>
        <taxon>Brevibacillus</taxon>
    </lineage>
</organism>
<feature type="transmembrane region" description="Helical" evidence="6">
    <location>
        <begin position="109"/>
        <end position="128"/>
    </location>
</feature>
<dbReference type="EMBL" id="JAFBEB010000008">
    <property type="protein sequence ID" value="MBM7590949.1"/>
    <property type="molecule type" value="Genomic_DNA"/>
</dbReference>
<feature type="transmembrane region" description="Helical" evidence="6">
    <location>
        <begin position="70"/>
        <end position="88"/>
    </location>
</feature>
<comment type="caution">
    <text evidence="7">The sequence shown here is derived from an EMBL/GenBank/DDBJ whole genome shotgun (WGS) entry which is preliminary data.</text>
</comment>
<proteinExistence type="inferred from homology"/>
<evidence type="ECO:0000256" key="6">
    <source>
        <dbReference type="SAM" id="Phobius"/>
    </source>
</evidence>
<dbReference type="InterPro" id="IPR022301">
    <property type="entry name" value="Integral_membrane_YjbE"/>
</dbReference>
<keyword evidence="8" id="KW-1185">Reference proteome</keyword>
<dbReference type="Proteomes" id="UP000717624">
    <property type="component" value="Unassembled WGS sequence"/>
</dbReference>
<feature type="transmembrane region" description="Helical" evidence="6">
    <location>
        <begin position="134"/>
        <end position="154"/>
    </location>
</feature>
<keyword evidence="3 6" id="KW-0812">Transmembrane</keyword>
<dbReference type="RefSeq" id="WP_239565428.1">
    <property type="nucleotide sequence ID" value="NZ_BAABIN010000005.1"/>
</dbReference>
<dbReference type="NCBIfam" id="TIGR03717">
    <property type="entry name" value="R_switched_YjbE"/>
    <property type="match status" value="1"/>
</dbReference>
<keyword evidence="4 6" id="KW-1133">Transmembrane helix</keyword>
<accession>A0A938XZ99</accession>
<gene>
    <name evidence="7" type="ORF">JOD01_002561</name>
</gene>
<feature type="transmembrane region" description="Helical" evidence="6">
    <location>
        <begin position="43"/>
        <end position="64"/>
    </location>
</feature>
<evidence type="ECO:0000313" key="7">
    <source>
        <dbReference type="EMBL" id="MBM7590949.1"/>
    </source>
</evidence>
<evidence type="ECO:0000313" key="8">
    <source>
        <dbReference type="Proteomes" id="UP000717624"/>
    </source>
</evidence>
<feature type="transmembrane region" description="Helical" evidence="6">
    <location>
        <begin position="6"/>
        <end position="31"/>
    </location>
</feature>
<dbReference type="GO" id="GO:0016020">
    <property type="term" value="C:membrane"/>
    <property type="evidence" value="ECO:0007669"/>
    <property type="project" value="UniProtKB-SubCell"/>
</dbReference>
<feature type="transmembrane region" description="Helical" evidence="6">
    <location>
        <begin position="192"/>
        <end position="213"/>
    </location>
</feature>
<dbReference type="PANTHER" id="PTHR30238:SF4">
    <property type="entry name" value="SLL1022 PROTEIN"/>
    <property type="match status" value="1"/>
</dbReference>
<protein>
    <submittedName>
        <fullName evidence="7">YjbE family integral membrane protein</fullName>
    </submittedName>
</protein>
<comment type="subcellular location">
    <subcellularLocation>
        <location evidence="1">Membrane</location>
        <topology evidence="1">Multi-pass membrane protein</topology>
    </subcellularLocation>
</comment>
<evidence type="ECO:0000256" key="1">
    <source>
        <dbReference type="ARBA" id="ARBA00004141"/>
    </source>
</evidence>
<dbReference type="Pfam" id="PF03741">
    <property type="entry name" value="TerC"/>
    <property type="match status" value="1"/>
</dbReference>
<evidence type="ECO:0000256" key="2">
    <source>
        <dbReference type="ARBA" id="ARBA00007511"/>
    </source>
</evidence>
<evidence type="ECO:0000256" key="3">
    <source>
        <dbReference type="ARBA" id="ARBA00022692"/>
    </source>
</evidence>